<dbReference type="EMBL" id="JAOPJF010000014">
    <property type="protein sequence ID" value="KAK1146878.1"/>
    <property type="molecule type" value="Genomic_DNA"/>
</dbReference>
<evidence type="ECO:0000313" key="1">
    <source>
        <dbReference type="EMBL" id="KAK1146878.1"/>
    </source>
</evidence>
<proteinExistence type="predicted"/>
<organism evidence="1 2">
    <name type="scientific">Aspergillus melleus</name>
    <dbReference type="NCBI Taxonomy" id="138277"/>
    <lineage>
        <taxon>Eukaryota</taxon>
        <taxon>Fungi</taxon>
        <taxon>Dikarya</taxon>
        <taxon>Ascomycota</taxon>
        <taxon>Pezizomycotina</taxon>
        <taxon>Eurotiomycetes</taxon>
        <taxon>Eurotiomycetidae</taxon>
        <taxon>Eurotiales</taxon>
        <taxon>Aspergillaceae</taxon>
        <taxon>Aspergillus</taxon>
        <taxon>Aspergillus subgen. Circumdati</taxon>
    </lineage>
</organism>
<sequence length="203" mass="21574">MGPLAALRYELGDGHTYDYAEGTVSCPIDPGLATYLATDDDCFAYFDPSRPESFAAALQHLAEFLEHEGPFDGILAFSQGAQVAAALLARLQTHRPTGYPVRCAIFLSAATPEGAPIMGPPINDAPVSTEVEVALQLPTAHIWGETDSHADTSRMLCTMCRPEWCSPFVHSGGHEVPGGSSKGSLKGAVNAIRRTVDFAEGLQ</sequence>
<gene>
    <name evidence="1" type="ORF">N8T08_002204</name>
</gene>
<name>A0ACC3B916_9EURO</name>
<evidence type="ECO:0000313" key="2">
    <source>
        <dbReference type="Proteomes" id="UP001177260"/>
    </source>
</evidence>
<accession>A0ACC3B916</accession>
<keyword evidence="2" id="KW-1185">Reference proteome</keyword>
<protein>
    <submittedName>
        <fullName evidence="1">Uncharacterized protein</fullName>
    </submittedName>
</protein>
<reference evidence="1 2" key="1">
    <citation type="journal article" date="2023" name="ACS Omega">
        <title>Identification of the Neoaspergillic Acid Biosynthesis Gene Cluster by Establishing an In Vitro CRISPR-Ribonucleoprotein Genetic System in Aspergillus melleus.</title>
        <authorList>
            <person name="Yuan B."/>
            <person name="Grau M.F."/>
            <person name="Murata R.M."/>
            <person name="Torok T."/>
            <person name="Venkateswaran K."/>
            <person name="Stajich J.E."/>
            <person name="Wang C.C.C."/>
        </authorList>
    </citation>
    <scope>NUCLEOTIDE SEQUENCE [LARGE SCALE GENOMIC DNA]</scope>
    <source>
        <strain evidence="1 2">IMV 1140</strain>
    </source>
</reference>
<dbReference type="Proteomes" id="UP001177260">
    <property type="component" value="Unassembled WGS sequence"/>
</dbReference>
<comment type="caution">
    <text evidence="1">The sequence shown here is derived from an EMBL/GenBank/DDBJ whole genome shotgun (WGS) entry which is preliminary data.</text>
</comment>